<evidence type="ECO:0000313" key="1">
    <source>
        <dbReference type="EMBL" id="GAA4464809.1"/>
    </source>
</evidence>
<keyword evidence="2" id="KW-1185">Reference proteome</keyword>
<evidence type="ECO:0008006" key="3">
    <source>
        <dbReference type="Google" id="ProtNLM"/>
    </source>
</evidence>
<name>A0ABP8NC61_9BACT</name>
<evidence type="ECO:0000313" key="2">
    <source>
        <dbReference type="Proteomes" id="UP001501175"/>
    </source>
</evidence>
<dbReference type="RefSeq" id="WP_345247232.1">
    <property type="nucleotide sequence ID" value="NZ_BAABHD010000078.1"/>
</dbReference>
<comment type="caution">
    <text evidence="1">The sequence shown here is derived from an EMBL/GenBank/DDBJ whole genome shotgun (WGS) entry which is preliminary data.</text>
</comment>
<reference evidence="2" key="1">
    <citation type="journal article" date="2019" name="Int. J. Syst. Evol. Microbiol.">
        <title>The Global Catalogue of Microorganisms (GCM) 10K type strain sequencing project: providing services to taxonomists for standard genome sequencing and annotation.</title>
        <authorList>
            <consortium name="The Broad Institute Genomics Platform"/>
            <consortium name="The Broad Institute Genome Sequencing Center for Infectious Disease"/>
            <person name="Wu L."/>
            <person name="Ma J."/>
        </authorList>
    </citation>
    <scope>NUCLEOTIDE SEQUENCE [LARGE SCALE GENOMIC DNA]</scope>
    <source>
        <strain evidence="2">JCM 17927</strain>
    </source>
</reference>
<protein>
    <recommendedName>
        <fullName evidence="3">HTH cro/C1-type domain-containing protein</fullName>
    </recommendedName>
</protein>
<dbReference type="EMBL" id="BAABHD010000078">
    <property type="protein sequence ID" value="GAA4464809.1"/>
    <property type="molecule type" value="Genomic_DNA"/>
</dbReference>
<dbReference type="InterPro" id="IPR010982">
    <property type="entry name" value="Lambda_DNA-bd_dom_sf"/>
</dbReference>
<sequence>MGKSTAKNDLGALIGPRFLMLRRHLGERLGENLTLEDLAQKTGLTKNQVFYMERDMSGTSDSLATLLTFYRSHGYNLDWILNPTQGKKLPMVITAGKDLLAIVQQIGGLSKVLQDNYEDLSTKLLELGYQPMENELIAKKTQLTEPANL</sequence>
<accession>A0ABP8NC61</accession>
<proteinExistence type="predicted"/>
<dbReference type="Proteomes" id="UP001501175">
    <property type="component" value="Unassembled WGS sequence"/>
</dbReference>
<dbReference type="SUPFAM" id="SSF47413">
    <property type="entry name" value="lambda repressor-like DNA-binding domains"/>
    <property type="match status" value="1"/>
</dbReference>
<organism evidence="1 2">
    <name type="scientific">Nibrella saemangeumensis</name>
    <dbReference type="NCBI Taxonomy" id="1084526"/>
    <lineage>
        <taxon>Bacteria</taxon>
        <taxon>Pseudomonadati</taxon>
        <taxon>Bacteroidota</taxon>
        <taxon>Cytophagia</taxon>
        <taxon>Cytophagales</taxon>
        <taxon>Spirosomataceae</taxon>
        <taxon>Nibrella</taxon>
    </lineage>
</organism>
<gene>
    <name evidence="1" type="ORF">GCM10023189_44580</name>
</gene>